<reference evidence="2" key="1">
    <citation type="submission" date="2023-04" db="EMBL/GenBank/DDBJ databases">
        <title>Aspergillus oryzae NBRC 4228.</title>
        <authorList>
            <person name="Ichikawa N."/>
            <person name="Sato H."/>
            <person name="Tonouchi N."/>
        </authorList>
    </citation>
    <scope>NUCLEOTIDE SEQUENCE</scope>
    <source>
        <strain evidence="2">NBRC 4228</strain>
    </source>
</reference>
<evidence type="ECO:0000313" key="2">
    <source>
        <dbReference type="EMBL" id="GMG24179.1"/>
    </source>
</evidence>
<dbReference type="AlphaFoldDB" id="A0AAN4Y7H5"/>
<evidence type="ECO:0000313" key="3">
    <source>
        <dbReference type="Proteomes" id="UP001165205"/>
    </source>
</evidence>
<name>A0AAN4Y7H5_ASPOZ</name>
<dbReference type="EMBL" id="BSYA01000009">
    <property type="protein sequence ID" value="GMG24179.1"/>
    <property type="molecule type" value="Genomic_DNA"/>
</dbReference>
<dbReference type="Proteomes" id="UP001165205">
    <property type="component" value="Unassembled WGS sequence"/>
</dbReference>
<organism evidence="2 3">
    <name type="scientific">Aspergillus oryzae</name>
    <name type="common">Yellow koji mold</name>
    <dbReference type="NCBI Taxonomy" id="5062"/>
    <lineage>
        <taxon>Eukaryota</taxon>
        <taxon>Fungi</taxon>
        <taxon>Dikarya</taxon>
        <taxon>Ascomycota</taxon>
        <taxon>Pezizomycotina</taxon>
        <taxon>Eurotiomycetes</taxon>
        <taxon>Eurotiomycetidae</taxon>
        <taxon>Eurotiales</taxon>
        <taxon>Aspergillaceae</taxon>
        <taxon>Aspergillus</taxon>
        <taxon>Aspergillus subgen. Circumdati</taxon>
    </lineage>
</organism>
<feature type="region of interest" description="Disordered" evidence="1">
    <location>
        <begin position="22"/>
        <end position="42"/>
    </location>
</feature>
<evidence type="ECO:0000256" key="1">
    <source>
        <dbReference type="SAM" id="MobiDB-lite"/>
    </source>
</evidence>
<proteinExistence type="predicted"/>
<accession>A0AAN4Y7H5</accession>
<sequence>MSLPGAQILQVQEDSCVTTQDNDFQTQNHHSSDPEPTDSTATYIPAVINPGLENENPPTSTKECSTIGTYGPVENHNLYIPVGTLMRYTAQDTDALSTPKRDDFPHSEVSNLEKHHWIWTSTYAYKKDHRWSYVRVYVLPDDVGRKIIPRSSTPLRRAFKVIMAKIDRSPAAWSGCSSLDNMTTNISQHSNEDESLWYIFNTLQNPVPNPDLMRDQYTKKAMQQLLSVSPRKGDYGLDGFDDGAKLPREYSCVPYLRTALYPYQRRSAAVMIQREAQPTPMLDPRLKPYVTPTGQEYYYDKEEGNIIREKRMYSEPRGGTLFCVRLIL</sequence>
<comment type="caution">
    <text evidence="2">The sequence shown here is derived from an EMBL/GenBank/DDBJ whole genome shotgun (WGS) entry which is preliminary data.</text>
</comment>
<protein>
    <submittedName>
        <fullName evidence="2">Unnamed protein product</fullName>
    </submittedName>
</protein>
<gene>
    <name evidence="2" type="ORF">Aory04_000147300</name>
</gene>